<dbReference type="OrthoDB" id="5427234at2759"/>
<keyword evidence="1" id="KW-0472">Membrane</keyword>
<name>A0A6G1IF68_9PLEO</name>
<dbReference type="AlphaFoldDB" id="A0A6G1IF68"/>
<dbReference type="Proteomes" id="UP000799291">
    <property type="component" value="Unassembled WGS sequence"/>
</dbReference>
<gene>
    <name evidence="2" type="ORF">K458DRAFT_410069</name>
</gene>
<reference evidence="2" key="1">
    <citation type="journal article" date="2020" name="Stud. Mycol.">
        <title>101 Dothideomycetes genomes: a test case for predicting lifestyles and emergence of pathogens.</title>
        <authorList>
            <person name="Haridas S."/>
            <person name="Albert R."/>
            <person name="Binder M."/>
            <person name="Bloem J."/>
            <person name="Labutti K."/>
            <person name="Salamov A."/>
            <person name="Andreopoulos B."/>
            <person name="Baker S."/>
            <person name="Barry K."/>
            <person name="Bills G."/>
            <person name="Bluhm B."/>
            <person name="Cannon C."/>
            <person name="Castanera R."/>
            <person name="Culley D."/>
            <person name="Daum C."/>
            <person name="Ezra D."/>
            <person name="Gonzalez J."/>
            <person name="Henrissat B."/>
            <person name="Kuo A."/>
            <person name="Liang C."/>
            <person name="Lipzen A."/>
            <person name="Lutzoni F."/>
            <person name="Magnuson J."/>
            <person name="Mondo S."/>
            <person name="Nolan M."/>
            <person name="Ohm R."/>
            <person name="Pangilinan J."/>
            <person name="Park H.-J."/>
            <person name="Ramirez L."/>
            <person name="Alfaro M."/>
            <person name="Sun H."/>
            <person name="Tritt A."/>
            <person name="Yoshinaga Y."/>
            <person name="Zwiers L.-H."/>
            <person name="Turgeon B."/>
            <person name="Goodwin S."/>
            <person name="Spatafora J."/>
            <person name="Crous P."/>
            <person name="Grigoriev I."/>
        </authorList>
    </citation>
    <scope>NUCLEOTIDE SEQUENCE</scope>
    <source>
        <strain evidence="2">CBS 122367</strain>
    </source>
</reference>
<keyword evidence="1" id="KW-1133">Transmembrane helix</keyword>
<keyword evidence="1" id="KW-0812">Transmembrane</keyword>
<accession>A0A6G1IF68</accession>
<proteinExistence type="predicted"/>
<feature type="transmembrane region" description="Helical" evidence="1">
    <location>
        <begin position="21"/>
        <end position="45"/>
    </location>
</feature>
<evidence type="ECO:0000256" key="1">
    <source>
        <dbReference type="SAM" id="Phobius"/>
    </source>
</evidence>
<evidence type="ECO:0000313" key="3">
    <source>
        <dbReference type="Proteomes" id="UP000799291"/>
    </source>
</evidence>
<evidence type="ECO:0000313" key="2">
    <source>
        <dbReference type="EMBL" id="KAF2676866.1"/>
    </source>
</evidence>
<protein>
    <submittedName>
        <fullName evidence="2">Uncharacterized protein</fullName>
    </submittedName>
</protein>
<dbReference type="EMBL" id="MU005628">
    <property type="protein sequence ID" value="KAF2676866.1"/>
    <property type="molecule type" value="Genomic_DNA"/>
</dbReference>
<keyword evidence="3" id="KW-1185">Reference proteome</keyword>
<organism evidence="2 3">
    <name type="scientific">Lentithecium fluviatile CBS 122367</name>
    <dbReference type="NCBI Taxonomy" id="1168545"/>
    <lineage>
        <taxon>Eukaryota</taxon>
        <taxon>Fungi</taxon>
        <taxon>Dikarya</taxon>
        <taxon>Ascomycota</taxon>
        <taxon>Pezizomycotina</taxon>
        <taxon>Dothideomycetes</taxon>
        <taxon>Pleosporomycetidae</taxon>
        <taxon>Pleosporales</taxon>
        <taxon>Massarineae</taxon>
        <taxon>Lentitheciaceae</taxon>
        <taxon>Lentithecium</taxon>
    </lineage>
</organism>
<sequence>MRRNATFCENLYEPNPDIAGRGVLITFMAHTVYYIFLGLVITPVVNTFSPSCTQCLRRAISRRLEMIANSLHAGVTIAGPSELAGTDTRARTTGKSFCAGIPGTNLSAETTVTNLHVGTAIAGVLRPSGPAVREKPS</sequence>